<dbReference type="PANTHER" id="PTHR19136">
    <property type="entry name" value="MOLYBDENUM COFACTOR GUANYLYLTRANSFERASE"/>
    <property type="match status" value="1"/>
</dbReference>
<keyword evidence="4 8" id="KW-0547">Nucleotide-binding</keyword>
<evidence type="ECO:0000313" key="10">
    <source>
        <dbReference type="EMBL" id="SDG53866.1"/>
    </source>
</evidence>
<keyword evidence="5 8" id="KW-0460">Magnesium</keyword>
<evidence type="ECO:0000256" key="7">
    <source>
        <dbReference type="ARBA" id="ARBA00023150"/>
    </source>
</evidence>
<feature type="binding site" evidence="8">
    <location>
        <position position="20"/>
    </location>
    <ligand>
        <name>GTP</name>
        <dbReference type="ChEBI" id="CHEBI:37565"/>
    </ligand>
</feature>
<dbReference type="InterPro" id="IPR025877">
    <property type="entry name" value="MobA-like_NTP_Trfase"/>
</dbReference>
<comment type="cofactor">
    <cofactor evidence="8">
        <name>Mg(2+)</name>
        <dbReference type="ChEBI" id="CHEBI:18420"/>
    </cofactor>
</comment>
<keyword evidence="11" id="KW-1185">Reference proteome</keyword>
<evidence type="ECO:0000256" key="2">
    <source>
        <dbReference type="ARBA" id="ARBA00022679"/>
    </source>
</evidence>
<dbReference type="Gene3D" id="3.90.550.10">
    <property type="entry name" value="Spore Coat Polysaccharide Biosynthesis Protein SpsA, Chain A"/>
    <property type="match status" value="1"/>
</dbReference>
<keyword evidence="2 8" id="KW-0808">Transferase</keyword>
<dbReference type="InterPro" id="IPR029044">
    <property type="entry name" value="Nucleotide-diphossugar_trans"/>
</dbReference>
<dbReference type="Proteomes" id="UP000198972">
    <property type="component" value="Unassembled WGS sequence"/>
</dbReference>
<evidence type="ECO:0000256" key="8">
    <source>
        <dbReference type="HAMAP-Rule" id="MF_00316"/>
    </source>
</evidence>
<keyword evidence="3 8" id="KW-0479">Metal-binding</keyword>
<dbReference type="GO" id="GO:0046872">
    <property type="term" value="F:metal ion binding"/>
    <property type="evidence" value="ECO:0007669"/>
    <property type="project" value="UniProtKB-KW"/>
</dbReference>
<feature type="binding site" evidence="8">
    <location>
        <position position="65"/>
    </location>
    <ligand>
        <name>GTP</name>
        <dbReference type="ChEBI" id="CHEBI:37565"/>
    </ligand>
</feature>
<evidence type="ECO:0000313" key="11">
    <source>
        <dbReference type="Proteomes" id="UP000198972"/>
    </source>
</evidence>
<dbReference type="GO" id="GO:0006777">
    <property type="term" value="P:Mo-molybdopterin cofactor biosynthetic process"/>
    <property type="evidence" value="ECO:0007669"/>
    <property type="project" value="UniProtKB-KW"/>
</dbReference>
<feature type="binding site" evidence="8">
    <location>
        <begin position="8"/>
        <end position="10"/>
    </location>
    <ligand>
        <name>GTP</name>
        <dbReference type="ChEBI" id="CHEBI:37565"/>
    </ligand>
</feature>
<dbReference type="GO" id="GO:0061603">
    <property type="term" value="F:molybdenum cofactor guanylyltransferase activity"/>
    <property type="evidence" value="ECO:0007669"/>
    <property type="project" value="UniProtKB-EC"/>
</dbReference>
<dbReference type="EC" id="2.7.7.77" evidence="8"/>
<dbReference type="EMBL" id="FNBG01000056">
    <property type="protein sequence ID" value="SDG53866.1"/>
    <property type="molecule type" value="Genomic_DNA"/>
</dbReference>
<dbReference type="AlphaFoldDB" id="A0A1G7V290"/>
<reference evidence="10 11" key="1">
    <citation type="submission" date="2016-10" db="EMBL/GenBank/DDBJ databases">
        <authorList>
            <person name="de Groot N.N."/>
        </authorList>
    </citation>
    <scope>NUCLEOTIDE SEQUENCE [LARGE SCALE GENOMIC DNA]</scope>
    <source>
        <strain evidence="10 11">DSM 28129</strain>
    </source>
</reference>
<dbReference type="SUPFAM" id="SSF53448">
    <property type="entry name" value="Nucleotide-diphospho-sugar transferases"/>
    <property type="match status" value="1"/>
</dbReference>
<name>A0A1G7V290_9BACL</name>
<dbReference type="GO" id="GO:0005525">
    <property type="term" value="F:GTP binding"/>
    <property type="evidence" value="ECO:0007669"/>
    <property type="project" value="UniProtKB-UniRule"/>
</dbReference>
<accession>A0A1G7V290</accession>
<dbReference type="InterPro" id="IPR013482">
    <property type="entry name" value="Molybde_CF_guanTrfase"/>
</dbReference>
<comment type="similarity">
    <text evidence="8">Belongs to the MobA family.</text>
</comment>
<proteinExistence type="inferred from homology"/>
<evidence type="ECO:0000256" key="4">
    <source>
        <dbReference type="ARBA" id="ARBA00022741"/>
    </source>
</evidence>
<dbReference type="OrthoDB" id="9788394at2"/>
<feature type="binding site" evidence="8">
    <location>
        <position position="94"/>
    </location>
    <ligand>
        <name>GTP</name>
        <dbReference type="ChEBI" id="CHEBI:37565"/>
    </ligand>
</feature>
<dbReference type="HAMAP" id="MF_00316">
    <property type="entry name" value="MobA"/>
    <property type="match status" value="1"/>
</dbReference>
<dbReference type="Pfam" id="PF12804">
    <property type="entry name" value="NTP_transf_3"/>
    <property type="match status" value="1"/>
</dbReference>
<evidence type="ECO:0000256" key="6">
    <source>
        <dbReference type="ARBA" id="ARBA00023134"/>
    </source>
</evidence>
<organism evidence="10 11">
    <name type="scientific">Fontibacillus panacisegetis</name>
    <dbReference type="NCBI Taxonomy" id="670482"/>
    <lineage>
        <taxon>Bacteria</taxon>
        <taxon>Bacillati</taxon>
        <taxon>Bacillota</taxon>
        <taxon>Bacilli</taxon>
        <taxon>Bacillales</taxon>
        <taxon>Paenibacillaceae</taxon>
        <taxon>Fontibacillus</taxon>
    </lineage>
</organism>
<feature type="binding site" evidence="8">
    <location>
        <position position="94"/>
    </location>
    <ligand>
        <name>Mg(2+)</name>
        <dbReference type="ChEBI" id="CHEBI:18420"/>
    </ligand>
</feature>
<evidence type="ECO:0000256" key="5">
    <source>
        <dbReference type="ARBA" id="ARBA00022842"/>
    </source>
</evidence>
<gene>
    <name evidence="8" type="primary">mobA</name>
    <name evidence="10" type="ORF">SAMN04488542_1563</name>
</gene>
<dbReference type="GO" id="GO:0005737">
    <property type="term" value="C:cytoplasm"/>
    <property type="evidence" value="ECO:0007669"/>
    <property type="project" value="UniProtKB-SubCell"/>
</dbReference>
<evidence type="ECO:0000256" key="1">
    <source>
        <dbReference type="ARBA" id="ARBA00022490"/>
    </source>
</evidence>
<dbReference type="PANTHER" id="PTHR19136:SF81">
    <property type="entry name" value="MOLYBDENUM COFACTOR GUANYLYLTRANSFERASE"/>
    <property type="match status" value="1"/>
</dbReference>
<evidence type="ECO:0000256" key="3">
    <source>
        <dbReference type="ARBA" id="ARBA00022723"/>
    </source>
</evidence>
<sequence>MEISAIILAGGRSSRMGRNKAMLPLAGVPVIERLIGQLEQVVGHIVIAGGNNDTYGHLGVEVVHDVFPEKGPLSGLHAGLTACSTLWSLVVACDMPFADQRVFRQIVESTANAESDQGLDKKGETDKKRTEAIVASVGGRLHPLLGAYRRSVLPGLSQELINGNLKMTKWVESLQAEYVDEKILCASTGLPPELLQFNMNKPDDYLYAKRIFNSEV</sequence>
<evidence type="ECO:0000259" key="9">
    <source>
        <dbReference type="Pfam" id="PF12804"/>
    </source>
</evidence>
<keyword evidence="1 8" id="KW-0963">Cytoplasm</keyword>
<dbReference type="RefSeq" id="WP_091236502.1">
    <property type="nucleotide sequence ID" value="NZ_FNBG01000056.1"/>
</dbReference>
<comment type="caution">
    <text evidence="8">Lacks conserved residue(s) required for the propagation of feature annotation.</text>
</comment>
<comment type="function">
    <text evidence="8">Transfers a GMP moiety from GTP to Mo-molybdopterin (Mo-MPT) cofactor (Moco or molybdenum cofactor) to form Mo-molybdopterin guanine dinucleotide (Mo-MGD) cofactor.</text>
</comment>
<dbReference type="CDD" id="cd02503">
    <property type="entry name" value="MobA"/>
    <property type="match status" value="1"/>
</dbReference>
<keyword evidence="7 8" id="KW-0501">Molybdenum cofactor biosynthesis</keyword>
<keyword evidence="6 8" id="KW-0342">GTP-binding</keyword>
<dbReference type="STRING" id="670482.SAMN04488542_1563"/>
<comment type="domain">
    <text evidence="8">The N-terminal domain determines nucleotide recognition and specific binding, while the C-terminal domain determines the specific binding to the target protein.</text>
</comment>
<comment type="subcellular location">
    <subcellularLocation>
        <location evidence="8">Cytoplasm</location>
    </subcellularLocation>
</comment>
<protein>
    <recommendedName>
        <fullName evidence="8">Probable molybdenum cofactor guanylyltransferase</fullName>
        <shortName evidence="8">MoCo guanylyltransferase</shortName>
        <ecNumber evidence="8">2.7.7.77</ecNumber>
    </recommendedName>
    <alternativeName>
        <fullName evidence="8">GTP:molybdopterin guanylyltransferase</fullName>
    </alternativeName>
    <alternativeName>
        <fullName evidence="8">Mo-MPT guanylyltransferase</fullName>
    </alternativeName>
    <alternativeName>
        <fullName evidence="8">Molybdopterin guanylyltransferase</fullName>
    </alternativeName>
    <alternativeName>
        <fullName evidence="8">Molybdopterin-guanine dinucleotide synthase</fullName>
        <shortName evidence="8">MGD synthase</shortName>
    </alternativeName>
</protein>
<feature type="domain" description="MobA-like NTP transferase" evidence="9">
    <location>
        <begin position="5"/>
        <end position="171"/>
    </location>
</feature>
<comment type="catalytic activity">
    <reaction evidence="8">
        <text>Mo-molybdopterin + GTP + H(+) = Mo-molybdopterin guanine dinucleotide + diphosphate</text>
        <dbReference type="Rhea" id="RHEA:34243"/>
        <dbReference type="ChEBI" id="CHEBI:15378"/>
        <dbReference type="ChEBI" id="CHEBI:33019"/>
        <dbReference type="ChEBI" id="CHEBI:37565"/>
        <dbReference type="ChEBI" id="CHEBI:71302"/>
        <dbReference type="ChEBI" id="CHEBI:71310"/>
        <dbReference type="EC" id="2.7.7.77"/>
    </reaction>
</comment>